<dbReference type="PANTHER" id="PTHR24148:SF73">
    <property type="entry name" value="HET DOMAIN PROTEIN (AFU_ORTHOLOGUE AFUA_8G01020)"/>
    <property type="match status" value="1"/>
</dbReference>
<gene>
    <name evidence="2" type="ORF">yc1106_04331</name>
</gene>
<dbReference type="InterPro" id="IPR052895">
    <property type="entry name" value="HetReg/Transcr_Mod"/>
</dbReference>
<dbReference type="InterPro" id="IPR010730">
    <property type="entry name" value="HET"/>
</dbReference>
<dbReference type="VEuPathDB" id="FungiDB:yc1106_04331"/>
<evidence type="ECO:0000259" key="1">
    <source>
        <dbReference type="Pfam" id="PF06985"/>
    </source>
</evidence>
<feature type="domain" description="Heterokaryon incompatibility" evidence="1">
    <location>
        <begin position="65"/>
        <end position="151"/>
    </location>
</feature>
<dbReference type="AlphaFoldDB" id="A0A9Q8Z7J3"/>
<proteinExistence type="predicted"/>
<keyword evidence="3" id="KW-1185">Reference proteome</keyword>
<protein>
    <recommendedName>
        <fullName evidence="1">Heterokaryon incompatibility domain-containing protein</fullName>
    </recommendedName>
</protein>
<dbReference type="OrthoDB" id="194358at2759"/>
<evidence type="ECO:0000313" key="3">
    <source>
        <dbReference type="Proteomes" id="UP001056012"/>
    </source>
</evidence>
<dbReference type="Proteomes" id="UP001056012">
    <property type="component" value="Chromosome 3"/>
</dbReference>
<name>A0A9Q8Z7J3_CURCL</name>
<accession>A0A9Q8Z7J3</accession>
<dbReference type="Pfam" id="PF06985">
    <property type="entry name" value="HET"/>
    <property type="match status" value="1"/>
</dbReference>
<evidence type="ECO:0000313" key="2">
    <source>
        <dbReference type="EMBL" id="USP77057.1"/>
    </source>
</evidence>
<dbReference type="EMBL" id="CP089276">
    <property type="protein sequence ID" value="USP77057.1"/>
    <property type="molecule type" value="Genomic_DNA"/>
</dbReference>
<sequence length="278" mass="32210">MLFNYHPLQPDRLRLLKPVAITQDFLAFEISHHPRTAAPSYTAFSYTWGDGATTEQIVLNAQTFNVDAICIDQNNAEERNAQVRFMDQTYRNAIVVSVWLGLPPIPKFLEAQFANYCKPIKTYEYEGFNWSDSIEDLANRPYWSRFWVVQEFLLGQDVQLYCGKSCMNWSDFKSILGTQTDVHDCFEEHVHYAHSSSGSWTAWPLVTGRHPDKHPKMQQSLYRLLITYETSQCKNPRDRVFALLGLVTAEERVLLENSYPITTWLRMTLCSSHFATFG</sequence>
<organism evidence="2 3">
    <name type="scientific">Curvularia clavata</name>
    <dbReference type="NCBI Taxonomy" id="95742"/>
    <lineage>
        <taxon>Eukaryota</taxon>
        <taxon>Fungi</taxon>
        <taxon>Dikarya</taxon>
        <taxon>Ascomycota</taxon>
        <taxon>Pezizomycotina</taxon>
        <taxon>Dothideomycetes</taxon>
        <taxon>Pleosporomycetidae</taxon>
        <taxon>Pleosporales</taxon>
        <taxon>Pleosporineae</taxon>
        <taxon>Pleosporaceae</taxon>
        <taxon>Curvularia</taxon>
    </lineage>
</organism>
<reference evidence="2" key="1">
    <citation type="submission" date="2021-12" db="EMBL/GenBank/DDBJ databases">
        <title>Curvularia clavata genome.</title>
        <authorList>
            <person name="Cao Y."/>
        </authorList>
    </citation>
    <scope>NUCLEOTIDE SEQUENCE</scope>
    <source>
        <strain evidence="2">Yc1106</strain>
    </source>
</reference>
<dbReference type="PANTHER" id="PTHR24148">
    <property type="entry name" value="ANKYRIN REPEAT DOMAIN-CONTAINING PROTEIN 39 HOMOLOG-RELATED"/>
    <property type="match status" value="1"/>
</dbReference>